<feature type="domain" description="Helicase C-terminal" evidence="2">
    <location>
        <begin position="1440"/>
        <end position="1588"/>
    </location>
</feature>
<organism evidence="3 4">
    <name type="scientific">Arthrobacter caoxuetaonis</name>
    <dbReference type="NCBI Taxonomy" id="2886935"/>
    <lineage>
        <taxon>Bacteria</taxon>
        <taxon>Bacillati</taxon>
        <taxon>Actinomycetota</taxon>
        <taxon>Actinomycetes</taxon>
        <taxon>Micrococcales</taxon>
        <taxon>Micrococcaceae</taxon>
        <taxon>Arthrobacter</taxon>
    </lineage>
</organism>
<dbReference type="SMART" id="SM00490">
    <property type="entry name" value="HELICc"/>
    <property type="match status" value="1"/>
</dbReference>
<dbReference type="GO" id="GO:0005829">
    <property type="term" value="C:cytosol"/>
    <property type="evidence" value="ECO:0007669"/>
    <property type="project" value="TreeGrafter"/>
</dbReference>
<dbReference type="GO" id="GO:0016787">
    <property type="term" value="F:hydrolase activity"/>
    <property type="evidence" value="ECO:0007669"/>
    <property type="project" value="InterPro"/>
</dbReference>
<dbReference type="RefSeq" id="WP_227895432.1">
    <property type="nucleotide sequence ID" value="NZ_CP099466.1"/>
</dbReference>
<reference evidence="3" key="1">
    <citation type="submission" date="2021-10" db="EMBL/GenBank/DDBJ databases">
        <title>Novel species in genus Arthrobacter.</title>
        <authorList>
            <person name="Liu Y."/>
        </authorList>
    </citation>
    <scope>NUCLEOTIDE SEQUENCE</scope>
    <source>
        <strain evidence="3">Zg-Y453</strain>
    </source>
</reference>
<dbReference type="InterPro" id="IPR027417">
    <property type="entry name" value="P-loop_NTPase"/>
</dbReference>
<proteinExistence type="predicted"/>
<dbReference type="Gene3D" id="3.30.565.10">
    <property type="entry name" value="Histidine kinase-like ATPase, C-terminal domain"/>
    <property type="match status" value="1"/>
</dbReference>
<dbReference type="GO" id="GO:0004386">
    <property type="term" value="F:helicase activity"/>
    <property type="evidence" value="ECO:0007669"/>
    <property type="project" value="UniProtKB-KW"/>
</dbReference>
<dbReference type="PANTHER" id="PTHR47396:SF1">
    <property type="entry name" value="ATP-DEPENDENT HELICASE IRC3-RELATED"/>
    <property type="match status" value="1"/>
</dbReference>
<keyword evidence="3" id="KW-0378">Hydrolase</keyword>
<name>A0A9X1MD43_9MICC</name>
<evidence type="ECO:0000313" key="3">
    <source>
        <dbReference type="EMBL" id="MCC3297546.1"/>
    </source>
</evidence>
<dbReference type="SUPFAM" id="SSF55874">
    <property type="entry name" value="ATPase domain of HSP90 chaperone/DNA topoisomerase II/histidine kinase"/>
    <property type="match status" value="1"/>
</dbReference>
<comment type="caution">
    <text evidence="3">The sequence shown here is derived from an EMBL/GenBank/DDBJ whole genome shotgun (WGS) entry which is preliminary data.</text>
</comment>
<evidence type="ECO:0000259" key="1">
    <source>
        <dbReference type="PROSITE" id="PS51192"/>
    </source>
</evidence>
<evidence type="ECO:0000313" key="4">
    <source>
        <dbReference type="Proteomes" id="UP001139158"/>
    </source>
</evidence>
<dbReference type="EMBL" id="JAJFZV010000005">
    <property type="protein sequence ID" value="MCC3297546.1"/>
    <property type="molecule type" value="Genomic_DNA"/>
</dbReference>
<accession>A0A9X1MD43</accession>
<dbReference type="InterPro" id="IPR014001">
    <property type="entry name" value="Helicase_ATP-bd"/>
</dbReference>
<dbReference type="InterPro" id="IPR050742">
    <property type="entry name" value="Helicase_Restrict-Modif_Enz"/>
</dbReference>
<evidence type="ECO:0000259" key="2">
    <source>
        <dbReference type="PROSITE" id="PS51194"/>
    </source>
</evidence>
<keyword evidence="3" id="KW-0547">Nucleotide-binding</keyword>
<gene>
    <name evidence="3" type="ORF">LJ757_06960</name>
</gene>
<dbReference type="InterPro" id="IPR006935">
    <property type="entry name" value="Helicase/UvrB_N"/>
</dbReference>
<dbReference type="PROSITE" id="PS51192">
    <property type="entry name" value="HELICASE_ATP_BIND_1"/>
    <property type="match status" value="1"/>
</dbReference>
<dbReference type="PROSITE" id="PS51194">
    <property type="entry name" value="HELICASE_CTER"/>
    <property type="match status" value="1"/>
</dbReference>
<dbReference type="GO" id="GO:0005524">
    <property type="term" value="F:ATP binding"/>
    <property type="evidence" value="ECO:0007669"/>
    <property type="project" value="InterPro"/>
</dbReference>
<protein>
    <submittedName>
        <fullName evidence="3">DEAD/DEAH box helicase family protein</fullName>
    </submittedName>
</protein>
<keyword evidence="3" id="KW-0067">ATP-binding</keyword>
<keyword evidence="4" id="KW-1185">Reference proteome</keyword>
<dbReference type="SMART" id="SM00487">
    <property type="entry name" value="DEXDc"/>
    <property type="match status" value="1"/>
</dbReference>
<keyword evidence="3" id="KW-0347">Helicase</keyword>
<dbReference type="Pfam" id="PF00271">
    <property type="entry name" value="Helicase_C"/>
    <property type="match status" value="1"/>
</dbReference>
<sequence>MSTLTKGWEPDETLVREVKEQFASAITAYTAKPTLITEHANHEESIRTGGYASRTLLELVQNAADAMAGIDDTDALGRVEIVLDPESRTLYCANSGRPFSKSGLVAITHAHLSGKRGDEIGRFGLGFKSVLAVSSRPQVLSRSVSFEFNSKEANSALKQIGAATRSLPVLRTATLVDASATIAADPTASDLAEWATTIVRLPDITDLDRICKEMEKFASEFLLFVGAVREVRLSVLGDEGFTTSHVSRSLGDGRFKIERPDGTGDEWFVNEAMHAPSSVARREVGEAVSRSEIKVSVAIPLKPRRANSETGDLGNQIGQFWSYFPLQDKTSATAFFNAPWSVNDDRTTLLSNQYNREILATVAELFVELLPRLSTKEDPAAHLDYLPARGREAKYFGDEVLCALVPPLAVSALLVPDGTGELCNPAELRPLDFACDWKIPEEAHEGWIASPNTLNDVPHWRCYSSTQRISRLRQLFATSVDPTRYDDDDRGIKRALELMPKRGIQSWLREWAEGGDMRSSANALRVVLKNRQMDDADKVRVIPTSDGLKALCDRSLVFLEQADDLAIEGAIFISPEFLRLPDVEKILRSAGFRDLDPEAILAARLSQLTPEAGNEQQAKFWDAALGVSLREALRIVQANPTAQILVPTKDGEWHWPQQVLDLDSDIPAYSNVLLDRGRCLPVLAHKLGVAHRPVADFSLEDESFGQLYQEWVLEELNTKLTPGERPIEKIALYPRDSHSPGPFSPLFLFEQSGASNEVRESWTRQLLELGDASWDCEDLSTGASYRVKSPVRWAVEAVGLLRSSRGYRRIAELVAPSLVQYRDLLPLYEGPRSIVDILRLPADLKMVPKPVLRDALNVDLLPPQFDDGLLVEFLLDAASRAYPEGKPPRIPARVGRIIESCPSNTVFTAVNEEQRQYLATHQRPFLLATEAQAERLAQEVGCLSFEDSFSFSTRIDGEQDSEPLLDVFTGLRSFTAKTDLNSVMVARAESVAKWVTTKEGVVPQSLDSHRDGFKLVIRTGLDERATLRVVSESFDLGLNNSDIDRVLKDGIDHRLEMMRQEALAATTDVDRLEVYFGADDLREELPKGLWQGLVAQKLVNRDTSVAELFLSVYGKDSVSKVADLFRREGFPDVPTQWAGGAATISWLRKMGFGTEFAGQKNRRQDAEFVIPGATVLPDLHDYQARISTELANVILEVGDGGRRSKAMVELPTGAGKTRVATQTILQLFIDGELRGPILWIAQSQELCEQAVQTFSEVWRGLCTAQAVDLPLTVGRLWQDNEVHEPDTDLSVIVATDAKLDVIIGRAEYEWLSNAKAVFVDEGHVAGTSTRYTGIFSWLGVDGRKWERPLVGLSATPFKGTSAQATDQLAARFGRRKLVAFPENPYQELVARGVLARVEHRVLKGAEIELTGAEESEAKRTNRISNTVLDRVATNHARMAVLVDSIMGLELDWGRSVLVFTPNVLSAQVLAATLRFRGVEAASVSGQTGRQERRDLIKRFKDGDIQVLTNCDLLTQGFDAPGVTSLYIARPTFSPNAYIQMAGRGLRGPRNGGKEKCLIVDMADNFGNADINQLLGFREYEALWQEQQS</sequence>
<dbReference type="Gene3D" id="3.40.50.300">
    <property type="entry name" value="P-loop containing nucleotide triphosphate hydrolases"/>
    <property type="match status" value="2"/>
</dbReference>
<dbReference type="InterPro" id="IPR036890">
    <property type="entry name" value="HATPase_C_sf"/>
</dbReference>
<dbReference type="Proteomes" id="UP001139158">
    <property type="component" value="Unassembled WGS sequence"/>
</dbReference>
<dbReference type="GO" id="GO:0003677">
    <property type="term" value="F:DNA binding"/>
    <property type="evidence" value="ECO:0007669"/>
    <property type="project" value="InterPro"/>
</dbReference>
<dbReference type="SUPFAM" id="SSF52540">
    <property type="entry name" value="P-loop containing nucleoside triphosphate hydrolases"/>
    <property type="match status" value="1"/>
</dbReference>
<feature type="domain" description="Helicase ATP-binding" evidence="1">
    <location>
        <begin position="1197"/>
        <end position="1374"/>
    </location>
</feature>
<dbReference type="Pfam" id="PF04851">
    <property type="entry name" value="ResIII"/>
    <property type="match status" value="1"/>
</dbReference>
<dbReference type="PANTHER" id="PTHR47396">
    <property type="entry name" value="TYPE I RESTRICTION ENZYME ECOKI R PROTEIN"/>
    <property type="match status" value="1"/>
</dbReference>
<dbReference type="InterPro" id="IPR001650">
    <property type="entry name" value="Helicase_C-like"/>
</dbReference>
<dbReference type="NCBIfam" id="NF047352">
    <property type="entry name" value="P_loop_sacsin"/>
    <property type="match status" value="1"/>
</dbReference>